<keyword evidence="1" id="KW-0547">Nucleotide-binding</keyword>
<dbReference type="InterPro" id="IPR017871">
    <property type="entry name" value="ABC_transporter-like_CS"/>
</dbReference>
<evidence type="ECO:0000313" key="4">
    <source>
        <dbReference type="EMBL" id="MBY0759683.1"/>
    </source>
</evidence>
<reference evidence="4 5" key="1">
    <citation type="journal article" date="2020" name="New Microbes New Infect">
        <title>Sellimonas caecigallum sp. nov., description and genome sequence of a new member of the Sellimonas genus isolated from the cecum of feral chicken.</title>
        <authorList>
            <person name="Wongkuna S."/>
            <person name="Ghimire S."/>
            <person name="Antony L."/>
            <person name="Chankhamhaengdecha S."/>
            <person name="Janvilisri T."/>
            <person name="Scaria J."/>
        </authorList>
    </citation>
    <scope>NUCLEOTIDE SEQUENCE [LARGE SCALE GENOMIC DNA]</scope>
    <source>
        <strain evidence="4 5">SW451</strain>
    </source>
</reference>
<proteinExistence type="predicted"/>
<dbReference type="RefSeq" id="WP_221920231.1">
    <property type="nucleotide sequence ID" value="NZ_CP173660.1"/>
</dbReference>
<dbReference type="PROSITE" id="PS00211">
    <property type="entry name" value="ABC_TRANSPORTER_1"/>
    <property type="match status" value="1"/>
</dbReference>
<evidence type="ECO:0000256" key="2">
    <source>
        <dbReference type="ARBA" id="ARBA00022840"/>
    </source>
</evidence>
<dbReference type="InterPro" id="IPR003593">
    <property type="entry name" value="AAA+_ATPase"/>
</dbReference>
<dbReference type="SMART" id="SM00382">
    <property type="entry name" value="AAA"/>
    <property type="match status" value="2"/>
</dbReference>
<keyword evidence="5" id="KW-1185">Reference proteome</keyword>
<dbReference type="PANTHER" id="PTHR43790:SF4">
    <property type="entry name" value="GUANOSINE IMPORT ATP-BINDING PROTEIN NUPO"/>
    <property type="match status" value="1"/>
</dbReference>
<gene>
    <name evidence="4" type="ORF">FLB61_11415</name>
</gene>
<dbReference type="GO" id="GO:0005524">
    <property type="term" value="F:ATP binding"/>
    <property type="evidence" value="ECO:0007669"/>
    <property type="project" value="UniProtKB-KW"/>
</dbReference>
<evidence type="ECO:0000259" key="3">
    <source>
        <dbReference type="PROSITE" id="PS50893"/>
    </source>
</evidence>
<keyword evidence="2 4" id="KW-0067">ATP-binding</keyword>
<dbReference type="Pfam" id="PF00005">
    <property type="entry name" value="ABC_tran"/>
    <property type="match status" value="2"/>
</dbReference>
<protein>
    <submittedName>
        <fullName evidence="4">Sugar ABC transporter ATP-binding protein</fullName>
    </submittedName>
</protein>
<dbReference type="PANTHER" id="PTHR43790">
    <property type="entry name" value="CARBOHYDRATE TRANSPORT ATP-BINDING PROTEIN MG119-RELATED"/>
    <property type="match status" value="1"/>
</dbReference>
<sequence length="526" mass="58844">MKKNILEIKNLTKYFGQNKVLHEVNLSIERGKIHGLVGANGSGKSTIMNILFGNSVISETGGYEGEILLDGEPIRIRSTRDAMKYGFGMIHQEFILIPDMTVAENIKLTRENTKKGASRILGHELSYIDKAQDQEDASSVLNELGFSIDCSYLVKNLSTNAKQFVEIARELDKKNLKFLLLDEPTAVLNDEDSRRLMDVLKKLASKGTSILFCSHRLHEICELCDTVTVIRDGNIISEYQKENMSIPALATDMIGYDIHEAVQKPRMIKEESILSFRDFSVQMPGEQLHGIHLDVKKGEILGLTSLSGHGKLAPGYGVLGIYPSSGSILFEGENLDLSDTGKTIEKGIFLLPDDRKNMGLLLDHSIRENIVFSGFYGKHRFSKKLFGPFSVRDKKSMSRYVEEQIRELGIKCENMNQKTRELSGGNQQKVCIARAAAVRPKVLFISEPTRGVDIGAKEKILDALIRMSREQGTTIIVASSELEELKRISDRIAVLCEGKVSRILPPDASEEEFAYAYTGEEERYDQ</sequence>
<dbReference type="SUPFAM" id="SSF52540">
    <property type="entry name" value="P-loop containing nucleoside triphosphate hydrolases"/>
    <property type="match status" value="2"/>
</dbReference>
<dbReference type="Proteomes" id="UP000779049">
    <property type="component" value="Unassembled WGS sequence"/>
</dbReference>
<dbReference type="CDD" id="cd03215">
    <property type="entry name" value="ABC_Carb_Monos_II"/>
    <property type="match status" value="1"/>
</dbReference>
<organism evidence="4 5">
    <name type="scientific">Sellimonas caecigallum</name>
    <dbReference type="NCBI Taxonomy" id="2592333"/>
    <lineage>
        <taxon>Bacteria</taxon>
        <taxon>Bacillati</taxon>
        <taxon>Bacillota</taxon>
        <taxon>Clostridia</taxon>
        <taxon>Lachnospirales</taxon>
        <taxon>Lachnospiraceae</taxon>
        <taxon>Sellimonas</taxon>
    </lineage>
</organism>
<accession>A0ABS7L9B6</accession>
<dbReference type="PROSITE" id="PS50893">
    <property type="entry name" value="ABC_TRANSPORTER_2"/>
    <property type="match status" value="1"/>
</dbReference>
<dbReference type="EMBL" id="VIRV01000021">
    <property type="protein sequence ID" value="MBY0759683.1"/>
    <property type="molecule type" value="Genomic_DNA"/>
</dbReference>
<dbReference type="InterPro" id="IPR050107">
    <property type="entry name" value="ABC_carbohydrate_import_ATPase"/>
</dbReference>
<comment type="caution">
    <text evidence="4">The sequence shown here is derived from an EMBL/GenBank/DDBJ whole genome shotgun (WGS) entry which is preliminary data.</text>
</comment>
<evidence type="ECO:0000313" key="5">
    <source>
        <dbReference type="Proteomes" id="UP000779049"/>
    </source>
</evidence>
<dbReference type="InterPro" id="IPR003439">
    <property type="entry name" value="ABC_transporter-like_ATP-bd"/>
</dbReference>
<dbReference type="InterPro" id="IPR027417">
    <property type="entry name" value="P-loop_NTPase"/>
</dbReference>
<dbReference type="CDD" id="cd03216">
    <property type="entry name" value="ABC_Carb_Monos_I"/>
    <property type="match status" value="1"/>
</dbReference>
<dbReference type="Gene3D" id="3.40.50.300">
    <property type="entry name" value="P-loop containing nucleotide triphosphate hydrolases"/>
    <property type="match status" value="2"/>
</dbReference>
<feature type="domain" description="ABC transporter" evidence="3">
    <location>
        <begin position="6"/>
        <end position="522"/>
    </location>
</feature>
<evidence type="ECO:0000256" key="1">
    <source>
        <dbReference type="ARBA" id="ARBA00022741"/>
    </source>
</evidence>
<name>A0ABS7L9B6_9FIRM</name>